<dbReference type="EMBL" id="CP003984">
    <property type="protein sequence ID" value="AII86795.1"/>
    <property type="molecule type" value="Genomic_DNA"/>
</dbReference>
<organism evidence="1 2">
    <name type="scientific">Planktomarina temperata RCA23</name>
    <dbReference type="NCBI Taxonomy" id="666509"/>
    <lineage>
        <taxon>Bacteria</taxon>
        <taxon>Pseudomonadati</taxon>
        <taxon>Pseudomonadota</taxon>
        <taxon>Alphaproteobacteria</taxon>
        <taxon>Rhodobacterales</taxon>
        <taxon>Paracoccaceae</taxon>
        <taxon>Planktomarina</taxon>
    </lineage>
</organism>
<name>A0AAN0RIM8_9RHOB</name>
<sequence>MSRNRNLIPSGTVVFLRLIILPGGHSDPSQGWTNGLATISKTGSVYIRAECSVTEGRHIGKKFEIRIGLKSPKGPWWRKRGRELILNILNSKHALSKNENSEKALRCRRLKSLKDLDGSKFQAKIKIAKDYKGYEVNEIDEVIIPEDSNIEVHSPRLRQTDLTSKLTAAVSSPMWMRE</sequence>
<proteinExistence type="predicted"/>
<dbReference type="KEGG" id="ptp:RCA23_c12480"/>
<dbReference type="Proteomes" id="UP000028680">
    <property type="component" value="Chromosome"/>
</dbReference>
<keyword evidence="2" id="KW-1185">Reference proteome</keyword>
<evidence type="ECO:0000313" key="1">
    <source>
        <dbReference type="EMBL" id="AII86795.1"/>
    </source>
</evidence>
<evidence type="ECO:0000313" key="2">
    <source>
        <dbReference type="Proteomes" id="UP000028680"/>
    </source>
</evidence>
<reference evidence="1 2" key="1">
    <citation type="journal article" date="2014" name="ISME J.">
        <title>Adaptation of an abundant Roseobacter RCA organism to pelagic systems revealed by genomic and transcriptomic analyses.</title>
        <authorList>
            <person name="Voget S."/>
            <person name="Wemheuer B."/>
            <person name="Brinkhoff T."/>
            <person name="Vollmers J."/>
            <person name="Dietrich S."/>
            <person name="Giebel H.A."/>
            <person name="Beardsley C."/>
            <person name="Sardemann C."/>
            <person name="Bakenhus I."/>
            <person name="Billerbeck S."/>
            <person name="Daniel R."/>
            <person name="Simon M."/>
        </authorList>
    </citation>
    <scope>NUCLEOTIDE SEQUENCE [LARGE SCALE GENOMIC DNA]</scope>
    <source>
        <strain evidence="1 2">RCA23</strain>
    </source>
</reference>
<dbReference type="AlphaFoldDB" id="A0AAN0RIM8"/>
<gene>
    <name evidence="1" type="ORF">RCA23_c12480</name>
</gene>
<protein>
    <submittedName>
        <fullName evidence="1">Type III restriction system protein, mod subunit</fullName>
    </submittedName>
</protein>
<accession>A0AAN0RIM8</accession>